<organism evidence="7">
    <name type="scientific">gut metagenome</name>
    <dbReference type="NCBI Taxonomy" id="749906"/>
    <lineage>
        <taxon>unclassified sequences</taxon>
        <taxon>metagenomes</taxon>
        <taxon>organismal metagenomes</taxon>
    </lineage>
</organism>
<dbReference type="Gene3D" id="3.30.160.800">
    <property type="match status" value="1"/>
</dbReference>
<protein>
    <submittedName>
        <fullName evidence="7">ATP-dependent DNA helicase PcrA</fullName>
    </submittedName>
</protein>
<dbReference type="GO" id="GO:0033202">
    <property type="term" value="C:DNA helicase complex"/>
    <property type="evidence" value="ECO:0007669"/>
    <property type="project" value="TreeGrafter"/>
</dbReference>
<evidence type="ECO:0000256" key="3">
    <source>
        <dbReference type="ARBA" id="ARBA00022806"/>
    </source>
</evidence>
<gene>
    <name evidence="7" type="ORF">EVA_11138</name>
</gene>
<dbReference type="InterPro" id="IPR014017">
    <property type="entry name" value="DNA_helicase_UvrD-like_C"/>
</dbReference>
<proteinExistence type="predicted"/>
<evidence type="ECO:0000313" key="7">
    <source>
        <dbReference type="EMBL" id="EJX00755.1"/>
    </source>
</evidence>
<dbReference type="SUPFAM" id="SSF52540">
    <property type="entry name" value="P-loop containing nucleoside triphosphate hydrolases"/>
    <property type="match status" value="1"/>
</dbReference>
<dbReference type="GO" id="GO:0005829">
    <property type="term" value="C:cytosol"/>
    <property type="evidence" value="ECO:0007669"/>
    <property type="project" value="TreeGrafter"/>
</dbReference>
<dbReference type="InterPro" id="IPR027417">
    <property type="entry name" value="P-loop_NTPase"/>
</dbReference>
<dbReference type="GO" id="GO:0003677">
    <property type="term" value="F:DNA binding"/>
    <property type="evidence" value="ECO:0007669"/>
    <property type="project" value="InterPro"/>
</dbReference>
<evidence type="ECO:0000256" key="5">
    <source>
        <dbReference type="SAM" id="MobiDB-lite"/>
    </source>
</evidence>
<dbReference type="EMBL" id="AMCI01003240">
    <property type="protein sequence ID" value="EJX00755.1"/>
    <property type="molecule type" value="Genomic_DNA"/>
</dbReference>
<keyword evidence="2" id="KW-0378">Hydrolase</keyword>
<keyword evidence="1" id="KW-0547">Nucleotide-binding</keyword>
<evidence type="ECO:0000256" key="4">
    <source>
        <dbReference type="ARBA" id="ARBA00022840"/>
    </source>
</evidence>
<accession>J9GLU6</accession>
<dbReference type="GO" id="GO:0005524">
    <property type="term" value="F:ATP binding"/>
    <property type="evidence" value="ECO:0007669"/>
    <property type="project" value="UniProtKB-KW"/>
</dbReference>
<keyword evidence="3 7" id="KW-0347">Helicase</keyword>
<evidence type="ECO:0000256" key="1">
    <source>
        <dbReference type="ARBA" id="ARBA00022741"/>
    </source>
</evidence>
<feature type="domain" description="UvrD-like helicase C-terminal" evidence="6">
    <location>
        <begin position="39"/>
        <end position="156"/>
    </location>
</feature>
<dbReference type="GO" id="GO:0043138">
    <property type="term" value="F:3'-5' DNA helicase activity"/>
    <property type="evidence" value="ECO:0007669"/>
    <property type="project" value="TreeGrafter"/>
</dbReference>
<dbReference type="AlphaFoldDB" id="J9GLU6"/>
<dbReference type="GO" id="GO:0016787">
    <property type="term" value="F:hydrolase activity"/>
    <property type="evidence" value="ECO:0007669"/>
    <property type="project" value="UniProtKB-KW"/>
</dbReference>
<feature type="region of interest" description="Disordered" evidence="5">
    <location>
        <begin position="181"/>
        <end position="205"/>
    </location>
</feature>
<reference evidence="7" key="1">
    <citation type="journal article" date="2012" name="PLoS ONE">
        <title>Gene sets for utilization of primary and secondary nutrition supplies in the distal gut of endangered iberian lynx.</title>
        <authorList>
            <person name="Alcaide M."/>
            <person name="Messina E."/>
            <person name="Richter M."/>
            <person name="Bargiela R."/>
            <person name="Peplies J."/>
            <person name="Huws S.A."/>
            <person name="Newbold C.J."/>
            <person name="Golyshin P.N."/>
            <person name="Simon M.A."/>
            <person name="Lopez G."/>
            <person name="Yakimov M.M."/>
            <person name="Ferrer M."/>
        </authorList>
    </citation>
    <scope>NUCLEOTIDE SEQUENCE</scope>
</reference>
<evidence type="ECO:0000259" key="6">
    <source>
        <dbReference type="Pfam" id="PF13361"/>
    </source>
</evidence>
<comment type="caution">
    <text evidence="7">The sequence shown here is derived from an EMBL/GenBank/DDBJ whole genome shotgun (WGS) entry which is preliminary data.</text>
</comment>
<evidence type="ECO:0000256" key="2">
    <source>
        <dbReference type="ARBA" id="ARBA00022801"/>
    </source>
</evidence>
<dbReference type="GO" id="GO:0000725">
    <property type="term" value="P:recombinational repair"/>
    <property type="evidence" value="ECO:0007669"/>
    <property type="project" value="TreeGrafter"/>
</dbReference>
<name>J9GLU6_9ZZZZ</name>
<dbReference type="Pfam" id="PF13361">
    <property type="entry name" value="UvrD_C"/>
    <property type="match status" value="1"/>
</dbReference>
<dbReference type="Gene3D" id="1.10.486.10">
    <property type="entry name" value="PCRA, domain 4"/>
    <property type="match status" value="1"/>
</dbReference>
<dbReference type="PANTHER" id="PTHR11070:SF2">
    <property type="entry name" value="ATP-DEPENDENT DNA HELICASE SRS2"/>
    <property type="match status" value="1"/>
</dbReference>
<dbReference type="CDD" id="cd18807">
    <property type="entry name" value="SF1_C_UvrD"/>
    <property type="match status" value="1"/>
</dbReference>
<keyword evidence="4" id="KW-0067">ATP-binding</keyword>
<sequence length="205" mass="22824">MELIDGLQAKFDRYVSNGNVDQIIEDILVDTGYQAMLKASGEEGMDRLDNIKELQNDLAEAIKNTPDFTIEEYLQNISLLSDSTKENQASGVTLMTVHAAKGTEAPVVFIVGVNEGVFPSLRSIQTGGAAALEEERRLMYVAMTRAQEKLYISWNRGYSFQIADRLSASRFIVEIPDQCVKQDEPTPRQSPAFFRGPTPHCQSTK</sequence>
<dbReference type="PANTHER" id="PTHR11070">
    <property type="entry name" value="UVRD / RECB / PCRA DNA HELICASE FAMILY MEMBER"/>
    <property type="match status" value="1"/>
</dbReference>
<dbReference type="InterPro" id="IPR000212">
    <property type="entry name" value="DNA_helicase_UvrD/REP"/>
</dbReference>